<feature type="compositionally biased region" description="Low complexity" evidence="5">
    <location>
        <begin position="264"/>
        <end position="273"/>
    </location>
</feature>
<feature type="domain" description="Fe-S metabolism associated" evidence="6">
    <location>
        <begin position="101"/>
        <end position="220"/>
    </location>
</feature>
<keyword evidence="8" id="KW-1185">Reference proteome</keyword>
<dbReference type="Gene3D" id="3.30.300.90">
    <property type="entry name" value="BolA-like"/>
    <property type="match status" value="1"/>
</dbReference>
<accession>A0AAV8TFW0</accession>
<dbReference type="PANTHER" id="PTHR46230">
    <property type="match status" value="1"/>
</dbReference>
<name>A0AAV8TFW0_9ROSI</name>
<reference evidence="7 8" key="1">
    <citation type="submission" date="2021-09" db="EMBL/GenBank/DDBJ databases">
        <title>Genomic insights and catalytic innovation underlie evolution of tropane alkaloids biosynthesis.</title>
        <authorList>
            <person name="Wang Y.-J."/>
            <person name="Tian T."/>
            <person name="Huang J.-P."/>
            <person name="Huang S.-X."/>
        </authorList>
    </citation>
    <scope>NUCLEOTIDE SEQUENCE [LARGE SCALE GENOMIC DNA]</scope>
    <source>
        <strain evidence="7">KIB-2018</strain>
        <tissue evidence="7">Leaf</tissue>
    </source>
</reference>
<keyword evidence="2" id="KW-0150">Chloroplast</keyword>
<dbReference type="InterPro" id="IPR036065">
    <property type="entry name" value="BolA-like_sf"/>
</dbReference>
<evidence type="ECO:0000256" key="5">
    <source>
        <dbReference type="SAM" id="MobiDB-lite"/>
    </source>
</evidence>
<evidence type="ECO:0000256" key="1">
    <source>
        <dbReference type="ARBA" id="ARBA00004229"/>
    </source>
</evidence>
<evidence type="ECO:0000313" key="7">
    <source>
        <dbReference type="EMBL" id="KAJ8765143.1"/>
    </source>
</evidence>
<dbReference type="InterPro" id="IPR003808">
    <property type="entry name" value="Fe-S_metab-assoc_dom"/>
</dbReference>
<dbReference type="GO" id="GO:0016226">
    <property type="term" value="P:iron-sulfur cluster assembly"/>
    <property type="evidence" value="ECO:0007669"/>
    <property type="project" value="TreeGrafter"/>
</dbReference>
<evidence type="ECO:0000259" key="6">
    <source>
        <dbReference type="Pfam" id="PF02657"/>
    </source>
</evidence>
<dbReference type="SUPFAM" id="SSF82649">
    <property type="entry name" value="SufE/NifU"/>
    <property type="match status" value="1"/>
</dbReference>
<evidence type="ECO:0000256" key="3">
    <source>
        <dbReference type="ARBA" id="ARBA00022640"/>
    </source>
</evidence>
<sequence length="399" mass="43420">MSDSPSISLGMAASSASSSMTTSLRLFTSKAPYSFHSSKTLISSMNPTKFPFSIFLKSVSFQKIPTKKLPTLTVPTSASASNSVSSQPVEELPPKLQEIVKLFQSVQEPKAKYEQLLFYGKNLKPLETQFKTRENKVEGCVSQVWVRAYLDGDKTVVFEADSDSVLTKGLAALLVQGLSGRPVEEVLRVSPDFAVLLGLQQSLTPSRNNGFLNMLKLMQRKALELYLLAQKGSGSDHNLNLDEGDSPGELKRSNLGLQDGGGIDDSSSGLSYGKDLMPNGNSGSKTGGSADLESQASEMDLNLRDLGSRGIRIREKLSSELNPIELLVEDISYQHAGHAGVRGSDGETHFNLKVISKEFEGKSLVKRHRLIYNLLQEELQSGLHALSIIAKTPAELDRE</sequence>
<organism evidence="7 8">
    <name type="scientific">Erythroxylum novogranatense</name>
    <dbReference type="NCBI Taxonomy" id="1862640"/>
    <lineage>
        <taxon>Eukaryota</taxon>
        <taxon>Viridiplantae</taxon>
        <taxon>Streptophyta</taxon>
        <taxon>Embryophyta</taxon>
        <taxon>Tracheophyta</taxon>
        <taxon>Spermatophyta</taxon>
        <taxon>Magnoliopsida</taxon>
        <taxon>eudicotyledons</taxon>
        <taxon>Gunneridae</taxon>
        <taxon>Pentapetalae</taxon>
        <taxon>rosids</taxon>
        <taxon>fabids</taxon>
        <taxon>Malpighiales</taxon>
        <taxon>Erythroxylaceae</taxon>
        <taxon>Erythroxylum</taxon>
    </lineage>
</organism>
<evidence type="ECO:0000313" key="8">
    <source>
        <dbReference type="Proteomes" id="UP001159364"/>
    </source>
</evidence>
<feature type="region of interest" description="Disordered" evidence="5">
    <location>
        <begin position="236"/>
        <end position="291"/>
    </location>
</feature>
<dbReference type="Gene3D" id="3.90.1010.10">
    <property type="match status" value="1"/>
</dbReference>
<evidence type="ECO:0000256" key="4">
    <source>
        <dbReference type="ARBA" id="ARBA00022946"/>
    </source>
</evidence>
<dbReference type="InterPro" id="IPR002634">
    <property type="entry name" value="BolA"/>
</dbReference>
<comment type="caution">
    <text evidence="7">The sequence shown here is derived from an EMBL/GenBank/DDBJ whole genome shotgun (WGS) entry which is preliminary data.</text>
</comment>
<gene>
    <name evidence="7" type="ORF">K2173_010634</name>
</gene>
<dbReference type="AlphaFoldDB" id="A0AAV8TFW0"/>
<dbReference type="Proteomes" id="UP001159364">
    <property type="component" value="Linkage Group LG05"/>
</dbReference>
<dbReference type="GO" id="GO:0009507">
    <property type="term" value="C:chloroplast"/>
    <property type="evidence" value="ECO:0007669"/>
    <property type="project" value="UniProtKB-SubCell"/>
</dbReference>
<dbReference type="FunFam" id="3.30.300.90:FF:000004">
    <property type="entry name" value="SufE-like protein, chloroplastic"/>
    <property type="match status" value="1"/>
</dbReference>
<dbReference type="EMBL" id="JAIWQS010000005">
    <property type="protein sequence ID" value="KAJ8765143.1"/>
    <property type="molecule type" value="Genomic_DNA"/>
</dbReference>
<protein>
    <recommendedName>
        <fullName evidence="6">Fe-S metabolism associated domain-containing protein</fullName>
    </recommendedName>
</protein>
<keyword evidence="3" id="KW-0934">Plastid</keyword>
<proteinExistence type="predicted"/>
<dbReference type="Pfam" id="PF02657">
    <property type="entry name" value="SufE"/>
    <property type="match status" value="1"/>
</dbReference>
<dbReference type="PANTHER" id="PTHR46230:SF3">
    <property type="entry name" value="SUFE-LIKE PROTEIN 1, CHLOROPLASTIC_MITOCHONDRIAL"/>
    <property type="match status" value="1"/>
</dbReference>
<dbReference type="Pfam" id="PF01722">
    <property type="entry name" value="BolA"/>
    <property type="match status" value="1"/>
</dbReference>
<keyword evidence="4" id="KW-0809">Transit peptide</keyword>
<comment type="subcellular location">
    <subcellularLocation>
        <location evidence="1">Plastid</location>
        <location evidence="1">Chloroplast</location>
    </subcellularLocation>
</comment>
<dbReference type="SUPFAM" id="SSF82657">
    <property type="entry name" value="BolA-like"/>
    <property type="match status" value="1"/>
</dbReference>
<evidence type="ECO:0000256" key="2">
    <source>
        <dbReference type="ARBA" id="ARBA00022528"/>
    </source>
</evidence>